<gene>
    <name evidence="1" type="ORF">METZ01_LOCUS500367</name>
</gene>
<accession>A0A383DTD2</accession>
<protein>
    <submittedName>
        <fullName evidence="1">Uncharacterized protein</fullName>
    </submittedName>
</protein>
<name>A0A383DTD2_9ZZZZ</name>
<dbReference type="EMBL" id="UINC01219853">
    <property type="protein sequence ID" value="SVE47513.1"/>
    <property type="molecule type" value="Genomic_DNA"/>
</dbReference>
<organism evidence="1">
    <name type="scientific">marine metagenome</name>
    <dbReference type="NCBI Taxonomy" id="408172"/>
    <lineage>
        <taxon>unclassified sequences</taxon>
        <taxon>metagenomes</taxon>
        <taxon>ecological metagenomes</taxon>
    </lineage>
</organism>
<reference evidence="1" key="1">
    <citation type="submission" date="2018-05" db="EMBL/GenBank/DDBJ databases">
        <authorList>
            <person name="Lanie J.A."/>
            <person name="Ng W.-L."/>
            <person name="Kazmierczak K.M."/>
            <person name="Andrzejewski T.M."/>
            <person name="Davidsen T.M."/>
            <person name="Wayne K.J."/>
            <person name="Tettelin H."/>
            <person name="Glass J.I."/>
            <person name="Rusch D."/>
            <person name="Podicherti R."/>
            <person name="Tsui H.-C.T."/>
            <person name="Winkler M.E."/>
        </authorList>
    </citation>
    <scope>NUCLEOTIDE SEQUENCE</scope>
</reference>
<proteinExistence type="predicted"/>
<feature type="non-terminal residue" evidence="1">
    <location>
        <position position="172"/>
    </location>
</feature>
<sequence length="172" mass="19464">MAHQDIAISIRQLVGALASTRLPNVSNTKELGEATLNDARIVSMLEGLSTRYGWAPFSDMKGLHDQKWPEDMLWLWCMHSMWTSADCKHLLTTTCRAGWRHLTNCARFGKLSKYQDGKRPDLVCFLGPGERPNRAVFCELAFGTHAPGHPEKHKDYDKVTRGSPPWLPVNYV</sequence>
<dbReference type="AlphaFoldDB" id="A0A383DTD2"/>
<evidence type="ECO:0000313" key="1">
    <source>
        <dbReference type="EMBL" id="SVE47513.1"/>
    </source>
</evidence>